<evidence type="ECO:0000313" key="11">
    <source>
        <dbReference type="Proteomes" id="UP000291084"/>
    </source>
</evidence>
<evidence type="ECO:0000256" key="4">
    <source>
        <dbReference type="ARBA" id="ARBA00022679"/>
    </source>
</evidence>
<evidence type="ECO:0000313" key="10">
    <source>
        <dbReference type="EMBL" id="BAT91947.1"/>
    </source>
</evidence>
<comment type="similarity">
    <text evidence="1 9">Belongs to the thymidine kinase family.</text>
</comment>
<dbReference type="SUPFAM" id="SSF52540">
    <property type="entry name" value="P-loop containing nucleoside triphosphate hydrolases"/>
    <property type="match status" value="1"/>
</dbReference>
<keyword evidence="4 8" id="KW-0808">Transferase</keyword>
<keyword evidence="7 8" id="KW-0067">ATP-binding</keyword>
<proteinExistence type="inferred from homology"/>
<evidence type="ECO:0000256" key="5">
    <source>
        <dbReference type="ARBA" id="ARBA00022741"/>
    </source>
</evidence>
<dbReference type="PANTHER" id="PTHR11441:SF0">
    <property type="entry name" value="THYMIDINE KINASE, CYTOSOLIC"/>
    <property type="match status" value="1"/>
</dbReference>
<dbReference type="EC" id="2.7.1.21" evidence="2 8"/>
<organism evidence="10 11">
    <name type="scientific">Vigna angularis var. angularis</name>
    <dbReference type="NCBI Taxonomy" id="157739"/>
    <lineage>
        <taxon>Eukaryota</taxon>
        <taxon>Viridiplantae</taxon>
        <taxon>Streptophyta</taxon>
        <taxon>Embryophyta</taxon>
        <taxon>Tracheophyta</taxon>
        <taxon>Spermatophyta</taxon>
        <taxon>Magnoliopsida</taxon>
        <taxon>eudicotyledons</taxon>
        <taxon>Gunneridae</taxon>
        <taxon>Pentapetalae</taxon>
        <taxon>rosids</taxon>
        <taxon>fabids</taxon>
        <taxon>Fabales</taxon>
        <taxon>Fabaceae</taxon>
        <taxon>Papilionoideae</taxon>
        <taxon>50 kb inversion clade</taxon>
        <taxon>NPAAA clade</taxon>
        <taxon>indigoferoid/millettioid clade</taxon>
        <taxon>Phaseoleae</taxon>
        <taxon>Vigna</taxon>
    </lineage>
</organism>
<evidence type="ECO:0000256" key="7">
    <source>
        <dbReference type="ARBA" id="ARBA00022840"/>
    </source>
</evidence>
<name>A0A0S3SGM7_PHAAN</name>
<dbReference type="Proteomes" id="UP000291084">
    <property type="component" value="Chromosome 7"/>
</dbReference>
<keyword evidence="11" id="KW-1185">Reference proteome</keyword>
<evidence type="ECO:0000256" key="6">
    <source>
        <dbReference type="ARBA" id="ARBA00022777"/>
    </source>
</evidence>
<sequence length="118" mass="13032">MLGFMFVFSCSPSCSSSPAWLSVELEASSHLWVERVLSSSISVRGVAWNLPSSQLIAPRKARTNICSSEKRCLESKKSRIYVIGIDEAQFFDDLYEFCRKAADDDGKTVIVSGLDGNT</sequence>
<evidence type="ECO:0000256" key="1">
    <source>
        <dbReference type="ARBA" id="ARBA00007587"/>
    </source>
</evidence>
<keyword evidence="3 8" id="KW-0237">DNA synthesis</keyword>
<dbReference type="GO" id="GO:0071897">
    <property type="term" value="P:DNA biosynthetic process"/>
    <property type="evidence" value="ECO:0007669"/>
    <property type="project" value="UniProtKB-KW"/>
</dbReference>
<gene>
    <name evidence="10" type="primary">Vigan.07G059300</name>
    <name evidence="10" type="ORF">VIGAN_07059300</name>
</gene>
<keyword evidence="6 8" id="KW-0418">Kinase</keyword>
<evidence type="ECO:0000256" key="9">
    <source>
        <dbReference type="RuleBase" id="RU004165"/>
    </source>
</evidence>
<dbReference type="Gene3D" id="3.40.50.300">
    <property type="entry name" value="P-loop containing nucleotide triphosphate hydrolases"/>
    <property type="match status" value="1"/>
</dbReference>
<comment type="catalytic activity">
    <reaction evidence="8">
        <text>thymidine + ATP = dTMP + ADP + H(+)</text>
        <dbReference type="Rhea" id="RHEA:19129"/>
        <dbReference type="ChEBI" id="CHEBI:15378"/>
        <dbReference type="ChEBI" id="CHEBI:17748"/>
        <dbReference type="ChEBI" id="CHEBI:30616"/>
        <dbReference type="ChEBI" id="CHEBI:63528"/>
        <dbReference type="ChEBI" id="CHEBI:456216"/>
        <dbReference type="EC" id="2.7.1.21"/>
    </reaction>
</comment>
<dbReference type="InterPro" id="IPR027417">
    <property type="entry name" value="P-loop_NTPase"/>
</dbReference>
<reference evidence="10 11" key="1">
    <citation type="journal article" date="2015" name="Sci. Rep.">
        <title>The power of single molecule real-time sequencing technology in the de novo assembly of a eukaryotic genome.</title>
        <authorList>
            <person name="Sakai H."/>
            <person name="Naito K."/>
            <person name="Ogiso-Tanaka E."/>
            <person name="Takahashi Y."/>
            <person name="Iseki K."/>
            <person name="Muto C."/>
            <person name="Satou K."/>
            <person name="Teruya K."/>
            <person name="Shiroma A."/>
            <person name="Shimoji M."/>
            <person name="Hirano T."/>
            <person name="Itoh T."/>
            <person name="Kaga A."/>
            <person name="Tomooka N."/>
        </authorList>
    </citation>
    <scope>NUCLEOTIDE SEQUENCE [LARGE SCALE GENOMIC DNA]</scope>
    <source>
        <strain evidence="11">cv. Shumari</strain>
    </source>
</reference>
<dbReference type="GO" id="GO:0004797">
    <property type="term" value="F:thymidine kinase activity"/>
    <property type="evidence" value="ECO:0007669"/>
    <property type="project" value="UniProtKB-EC"/>
</dbReference>
<keyword evidence="5 8" id="KW-0547">Nucleotide-binding</keyword>
<dbReference type="PANTHER" id="PTHR11441">
    <property type="entry name" value="THYMIDINE KINASE"/>
    <property type="match status" value="1"/>
</dbReference>
<evidence type="ECO:0000256" key="3">
    <source>
        <dbReference type="ARBA" id="ARBA00022634"/>
    </source>
</evidence>
<dbReference type="Pfam" id="PF00265">
    <property type="entry name" value="TK"/>
    <property type="match status" value="1"/>
</dbReference>
<evidence type="ECO:0000256" key="8">
    <source>
        <dbReference type="RuleBase" id="RU000544"/>
    </source>
</evidence>
<dbReference type="GO" id="GO:0005524">
    <property type="term" value="F:ATP binding"/>
    <property type="evidence" value="ECO:0007669"/>
    <property type="project" value="UniProtKB-KW"/>
</dbReference>
<dbReference type="EMBL" id="AP015040">
    <property type="protein sequence ID" value="BAT91947.1"/>
    <property type="molecule type" value="Genomic_DNA"/>
</dbReference>
<protein>
    <recommendedName>
        <fullName evidence="2 8">Thymidine kinase</fullName>
        <ecNumber evidence="2 8">2.7.1.21</ecNumber>
    </recommendedName>
</protein>
<accession>A0A0S3SGM7</accession>
<evidence type="ECO:0000256" key="2">
    <source>
        <dbReference type="ARBA" id="ARBA00012118"/>
    </source>
</evidence>
<dbReference type="InterPro" id="IPR001267">
    <property type="entry name" value="Thymidine_kinase"/>
</dbReference>
<dbReference type="AlphaFoldDB" id="A0A0S3SGM7"/>
<dbReference type="GO" id="GO:0046104">
    <property type="term" value="P:thymidine metabolic process"/>
    <property type="evidence" value="ECO:0007669"/>
    <property type="project" value="TreeGrafter"/>
</dbReference>